<evidence type="ECO:0000313" key="4">
    <source>
        <dbReference type="Proteomes" id="UP001151518"/>
    </source>
</evidence>
<accession>A0A9W8G5X4</accession>
<feature type="compositionally biased region" description="Basic residues" evidence="1">
    <location>
        <begin position="169"/>
        <end position="182"/>
    </location>
</feature>
<name>A0A9W8G5X4_9FUNG</name>
<gene>
    <name evidence="3" type="ORF">GGI25_003837</name>
</gene>
<reference evidence="3" key="1">
    <citation type="submission" date="2022-07" db="EMBL/GenBank/DDBJ databases">
        <title>Phylogenomic reconstructions and comparative analyses of Kickxellomycotina fungi.</title>
        <authorList>
            <person name="Reynolds N.K."/>
            <person name="Stajich J.E."/>
            <person name="Barry K."/>
            <person name="Grigoriev I.V."/>
            <person name="Crous P."/>
            <person name="Smith M.E."/>
        </authorList>
    </citation>
    <scope>NUCLEOTIDE SEQUENCE</scope>
    <source>
        <strain evidence="3">NRRL 3115</strain>
    </source>
</reference>
<dbReference type="InterPro" id="IPR046896">
    <property type="entry name" value="Cup1-like_N"/>
</dbReference>
<organism evidence="3 4">
    <name type="scientific">Coemansia spiralis</name>
    <dbReference type="NCBI Taxonomy" id="417178"/>
    <lineage>
        <taxon>Eukaryota</taxon>
        <taxon>Fungi</taxon>
        <taxon>Fungi incertae sedis</taxon>
        <taxon>Zoopagomycota</taxon>
        <taxon>Kickxellomycotina</taxon>
        <taxon>Kickxellomycetes</taxon>
        <taxon>Kickxellales</taxon>
        <taxon>Kickxellaceae</taxon>
        <taxon>Coemansia</taxon>
    </lineage>
</organism>
<proteinExistence type="predicted"/>
<dbReference type="CDD" id="cd20273">
    <property type="entry name" value="Complex1_LYR_unchar"/>
    <property type="match status" value="1"/>
</dbReference>
<dbReference type="InterPro" id="IPR008011">
    <property type="entry name" value="Complex1_LYR_dom"/>
</dbReference>
<protein>
    <recommendedName>
        <fullName evidence="2">Complex 1 LYR protein domain-containing protein</fullName>
    </recommendedName>
</protein>
<feature type="domain" description="Complex 1 LYR protein" evidence="2">
    <location>
        <begin position="20"/>
        <end position="72"/>
    </location>
</feature>
<feature type="region of interest" description="Disordered" evidence="1">
    <location>
        <begin position="162"/>
        <end position="182"/>
    </location>
</feature>
<sequence length="374" mass="44295">MAGYIFRPKQPFFRQLWHRQRILSTYRKLLRQAKQFSDPVEKTYLWSWIRERFHHNKRQTSPRQVDSQLSDAMWTQLVMASALSGGCGQEKKLIGDLAYGRRGWLKDVMVEIGRFNHPTKACQLIRDVRPRSSKIHQPHRAYWIPLDLRAFSVPPGMLQRIREEDEAARRHKRRKRERRERRLGREIQAMTNAINNGNTALRESGLLRDAFSYEPSVMYSDCYIPGVVGNPAWLPPRIEAQEDPPVVQHVRTSIGYEFLRINARKPPHWLGARIAAEYRAVTKRLLKHEFYFYMIRDLQLEEEFEARLGVEDPGYWVFARNYREYLRYKIKTFTVPPGEDVRDKGVLRMLETGREAYHRAEDFAAEHMADDQLP</sequence>
<dbReference type="EMBL" id="JANBTW010000045">
    <property type="protein sequence ID" value="KAJ2675743.1"/>
    <property type="molecule type" value="Genomic_DNA"/>
</dbReference>
<dbReference type="OrthoDB" id="2571149at2759"/>
<dbReference type="AlphaFoldDB" id="A0A9W8G5X4"/>
<evidence type="ECO:0000313" key="3">
    <source>
        <dbReference type="EMBL" id="KAJ2675743.1"/>
    </source>
</evidence>
<dbReference type="Proteomes" id="UP001151518">
    <property type="component" value="Unassembled WGS sequence"/>
</dbReference>
<comment type="caution">
    <text evidence="3">The sequence shown here is derived from an EMBL/GenBank/DDBJ whole genome shotgun (WGS) entry which is preliminary data.</text>
</comment>
<dbReference type="Pfam" id="PF05347">
    <property type="entry name" value="Complex1_LYR"/>
    <property type="match status" value="1"/>
</dbReference>
<evidence type="ECO:0000259" key="2">
    <source>
        <dbReference type="Pfam" id="PF05347"/>
    </source>
</evidence>
<evidence type="ECO:0000256" key="1">
    <source>
        <dbReference type="SAM" id="MobiDB-lite"/>
    </source>
</evidence>